<dbReference type="InterPro" id="IPR051678">
    <property type="entry name" value="AGP_Transferase"/>
</dbReference>
<dbReference type="InterPro" id="IPR011009">
    <property type="entry name" value="Kinase-like_dom_sf"/>
</dbReference>
<dbReference type="CDD" id="cd05150">
    <property type="entry name" value="APH"/>
    <property type="match status" value="1"/>
</dbReference>
<feature type="domain" description="Aminoglycoside phosphotransferase" evidence="8">
    <location>
        <begin position="26"/>
        <end position="244"/>
    </location>
</feature>
<comment type="similarity">
    <text evidence="1 7">Belongs to the aminoglycoside phosphotransferase family.</text>
</comment>
<evidence type="ECO:0000256" key="3">
    <source>
        <dbReference type="ARBA" id="ARBA00022741"/>
    </source>
</evidence>
<evidence type="ECO:0000259" key="8">
    <source>
        <dbReference type="Pfam" id="PF01636"/>
    </source>
</evidence>
<dbReference type="Gene3D" id="3.30.200.20">
    <property type="entry name" value="Phosphorylase Kinase, domain 1"/>
    <property type="match status" value="1"/>
</dbReference>
<evidence type="ECO:0000313" key="9">
    <source>
        <dbReference type="EMBL" id="UOQ87200.1"/>
    </source>
</evidence>
<dbReference type="InterPro" id="IPR002575">
    <property type="entry name" value="Aminoglycoside_PTrfase"/>
</dbReference>
<keyword evidence="4 7" id="KW-0418">Kinase</keyword>
<dbReference type="NCBIfam" id="NF033068">
    <property type="entry name" value="APH_3p"/>
    <property type="match status" value="1"/>
</dbReference>
<keyword evidence="5 7" id="KW-0067">ATP-binding</keyword>
<keyword evidence="2 7" id="KW-0808">Transferase</keyword>
<name>A0ABY4GT98_9BACI</name>
<dbReference type="Pfam" id="PF01636">
    <property type="entry name" value="APH"/>
    <property type="match status" value="1"/>
</dbReference>
<evidence type="ECO:0000256" key="7">
    <source>
        <dbReference type="PIRNR" id="PIRNR000706"/>
    </source>
</evidence>
<dbReference type="RefSeq" id="WP_244747641.1">
    <property type="nucleotide sequence ID" value="NZ_CP095071.1"/>
</dbReference>
<keyword evidence="3 7" id="KW-0547">Nucleotide-binding</keyword>
<evidence type="ECO:0000256" key="4">
    <source>
        <dbReference type="ARBA" id="ARBA00022777"/>
    </source>
</evidence>
<accession>A0ABY4GT98</accession>
<keyword evidence="6 7" id="KW-0046">Antibiotic resistance</keyword>
<gene>
    <name evidence="9" type="ORF">MUN87_10085</name>
</gene>
<reference evidence="9 10" key="1">
    <citation type="submission" date="2022-04" db="EMBL/GenBank/DDBJ databases">
        <title>Gracilibacillus sp. isolated from saltern.</title>
        <authorList>
            <person name="Won M."/>
            <person name="Lee C.-M."/>
            <person name="Woen H.-Y."/>
            <person name="Kwon S.-W."/>
        </authorList>
    </citation>
    <scope>NUCLEOTIDE SEQUENCE [LARGE SCALE GENOMIC DNA]</scope>
    <source>
        <strain evidence="9 10">SSPM10-3</strain>
    </source>
</reference>
<dbReference type="PIRSF" id="PIRSF000706">
    <property type="entry name" value="Kanamycin_kin"/>
    <property type="match status" value="1"/>
</dbReference>
<protein>
    <submittedName>
        <fullName evidence="9">Aminoglycoside 3'-phosphotransferase</fullName>
    </submittedName>
</protein>
<dbReference type="PANTHER" id="PTHR21310:SF41">
    <property type="entry name" value="3'-PHOSPHOTRANSFERASE, PUTATIVE-RELATED"/>
    <property type="match status" value="1"/>
</dbReference>
<evidence type="ECO:0000256" key="2">
    <source>
        <dbReference type="ARBA" id="ARBA00022679"/>
    </source>
</evidence>
<proteinExistence type="inferred from homology"/>
<sequence>MKGLPDRLSKKVEGFSWKQMTIGCSEAKTYFLQGPAYNQYLKIQPANAVENLSDEKDRLVWLQGKLAVPEVIDYDNDHQNKYLLMTEVKGINASERVHLANVTDLMEQVGAGLQVIHNVNTTGCLFDQTLEIKITEANRRVQNGLADEEDFDWERKGRKASKLFEELLFKKPSNEDLVFTHGDYCLPNIILNKGEVSGFIDVGRTGIADRYQDVALAVRSIAFNFGKEYISYFLEAYGMPDVDETKMDYYHLMDEFF</sequence>
<dbReference type="SUPFAM" id="SSF56112">
    <property type="entry name" value="Protein kinase-like (PK-like)"/>
    <property type="match status" value="1"/>
</dbReference>
<evidence type="ECO:0000256" key="5">
    <source>
        <dbReference type="ARBA" id="ARBA00022840"/>
    </source>
</evidence>
<dbReference type="EMBL" id="CP095071">
    <property type="protein sequence ID" value="UOQ87200.1"/>
    <property type="molecule type" value="Genomic_DNA"/>
</dbReference>
<dbReference type="PANTHER" id="PTHR21310">
    <property type="entry name" value="AMINOGLYCOSIDE PHOSPHOTRANSFERASE-RELATED-RELATED"/>
    <property type="match status" value="1"/>
</dbReference>
<dbReference type="InterPro" id="IPR024165">
    <property type="entry name" value="Kan/Strep_kinase"/>
</dbReference>
<dbReference type="Proteomes" id="UP000831537">
    <property type="component" value="Chromosome"/>
</dbReference>
<evidence type="ECO:0000256" key="6">
    <source>
        <dbReference type="ARBA" id="ARBA00023251"/>
    </source>
</evidence>
<dbReference type="Gene3D" id="3.90.1200.10">
    <property type="match status" value="1"/>
</dbReference>
<keyword evidence="10" id="KW-1185">Reference proteome</keyword>
<evidence type="ECO:0000313" key="10">
    <source>
        <dbReference type="Proteomes" id="UP000831537"/>
    </source>
</evidence>
<organism evidence="9 10">
    <name type="scientific">Gracilibacillus salinarum</name>
    <dbReference type="NCBI Taxonomy" id="2932255"/>
    <lineage>
        <taxon>Bacteria</taxon>
        <taxon>Bacillati</taxon>
        <taxon>Bacillota</taxon>
        <taxon>Bacilli</taxon>
        <taxon>Bacillales</taxon>
        <taxon>Bacillaceae</taxon>
        <taxon>Gracilibacillus</taxon>
    </lineage>
</organism>
<evidence type="ECO:0000256" key="1">
    <source>
        <dbReference type="ARBA" id="ARBA00006219"/>
    </source>
</evidence>